<dbReference type="Proteomes" id="UP001174209">
    <property type="component" value="Unassembled WGS sequence"/>
</dbReference>
<gene>
    <name evidence="1" type="ORF">P5G52_12325</name>
</gene>
<evidence type="ECO:0000313" key="1">
    <source>
        <dbReference type="EMBL" id="MDN4611649.1"/>
    </source>
</evidence>
<keyword evidence="2" id="KW-1185">Reference proteome</keyword>
<evidence type="ECO:0000313" key="2">
    <source>
        <dbReference type="Proteomes" id="UP001174209"/>
    </source>
</evidence>
<name>A0ABT8K2I6_9MICC</name>
<organism evidence="1 2">
    <name type="scientific">Arthrobacter burdickii</name>
    <dbReference type="NCBI Taxonomy" id="3035920"/>
    <lineage>
        <taxon>Bacteria</taxon>
        <taxon>Bacillati</taxon>
        <taxon>Actinomycetota</taxon>
        <taxon>Actinomycetes</taxon>
        <taxon>Micrococcales</taxon>
        <taxon>Micrococcaceae</taxon>
        <taxon>Arthrobacter</taxon>
    </lineage>
</organism>
<dbReference type="EMBL" id="JAROCG010000001">
    <property type="protein sequence ID" value="MDN4611649.1"/>
    <property type="molecule type" value="Genomic_DNA"/>
</dbReference>
<accession>A0ABT8K2I6</accession>
<protein>
    <submittedName>
        <fullName evidence="1">Uncharacterized protein</fullName>
    </submittedName>
</protein>
<sequence length="65" mass="7225">MITHPGEYHDATSNIPIPQSRQTIELIEQGRLMPPLPIQVELRARRTAQVVQLSVLEPALEAEAA</sequence>
<comment type="caution">
    <text evidence="1">The sequence shown here is derived from an EMBL/GenBank/DDBJ whole genome shotgun (WGS) entry which is preliminary data.</text>
</comment>
<proteinExistence type="predicted"/>
<reference evidence="1" key="1">
    <citation type="submission" date="2023-06" db="EMBL/GenBank/DDBJ databases">
        <title>MT1 and MT2 Draft Genomes of Novel Species.</title>
        <authorList>
            <person name="Venkateswaran K."/>
        </authorList>
    </citation>
    <scope>NUCLEOTIDE SEQUENCE</scope>
    <source>
        <strain evidence="1">IIF3SC-B10</strain>
    </source>
</reference>
<dbReference type="RefSeq" id="WP_301227761.1">
    <property type="nucleotide sequence ID" value="NZ_JAROCG010000001.1"/>
</dbReference>